<dbReference type="GO" id="GO:0005886">
    <property type="term" value="C:plasma membrane"/>
    <property type="evidence" value="ECO:0007669"/>
    <property type="project" value="UniProtKB-SubCell"/>
</dbReference>
<keyword evidence="10" id="KW-1185">Reference proteome</keyword>
<proteinExistence type="inferred from homology"/>
<feature type="transmembrane region" description="Helical" evidence="7">
    <location>
        <begin position="94"/>
        <end position="114"/>
    </location>
</feature>
<evidence type="ECO:0000256" key="2">
    <source>
        <dbReference type="ARBA" id="ARBA00022448"/>
    </source>
</evidence>
<gene>
    <name evidence="9" type="ordered locus">Marky_1747</name>
</gene>
<protein>
    <submittedName>
        <fullName evidence="9">ABC-type transporter, integral membrane subunit</fullName>
    </submittedName>
</protein>
<keyword evidence="5 7" id="KW-1133">Transmembrane helix</keyword>
<dbReference type="SUPFAM" id="SSF161098">
    <property type="entry name" value="MetI-like"/>
    <property type="match status" value="1"/>
</dbReference>
<comment type="subcellular location">
    <subcellularLocation>
        <location evidence="1 7">Cell membrane</location>
        <topology evidence="1 7">Multi-pass membrane protein</topology>
    </subcellularLocation>
</comment>
<evidence type="ECO:0000256" key="6">
    <source>
        <dbReference type="ARBA" id="ARBA00023136"/>
    </source>
</evidence>
<dbReference type="KEGG" id="mhd:Marky_1747"/>
<dbReference type="CDD" id="cd06261">
    <property type="entry name" value="TM_PBP2"/>
    <property type="match status" value="1"/>
</dbReference>
<feature type="transmembrane region" description="Helical" evidence="7">
    <location>
        <begin position="219"/>
        <end position="241"/>
    </location>
</feature>
<evidence type="ECO:0000313" key="10">
    <source>
        <dbReference type="Proteomes" id="UP000007030"/>
    </source>
</evidence>
<feature type="transmembrane region" description="Helical" evidence="7">
    <location>
        <begin position="65"/>
        <end position="87"/>
    </location>
</feature>
<dbReference type="eggNOG" id="COG0600">
    <property type="taxonomic scope" value="Bacteria"/>
</dbReference>
<evidence type="ECO:0000313" key="9">
    <source>
        <dbReference type="EMBL" id="AEB12482.1"/>
    </source>
</evidence>
<dbReference type="PANTHER" id="PTHR30151">
    <property type="entry name" value="ALKANE SULFONATE ABC TRANSPORTER-RELATED, MEMBRANE SUBUNIT"/>
    <property type="match status" value="1"/>
</dbReference>
<dbReference type="STRING" id="869210.Marky_1747"/>
<evidence type="ECO:0000259" key="8">
    <source>
        <dbReference type="PROSITE" id="PS50928"/>
    </source>
</evidence>
<feature type="domain" description="ABC transmembrane type-1" evidence="8">
    <location>
        <begin position="56"/>
        <end position="241"/>
    </location>
</feature>
<evidence type="ECO:0000256" key="4">
    <source>
        <dbReference type="ARBA" id="ARBA00022692"/>
    </source>
</evidence>
<evidence type="ECO:0000256" key="7">
    <source>
        <dbReference type="RuleBase" id="RU363032"/>
    </source>
</evidence>
<dbReference type="InterPro" id="IPR035906">
    <property type="entry name" value="MetI-like_sf"/>
</dbReference>
<dbReference type="RefSeq" id="WP_013704528.1">
    <property type="nucleotide sequence ID" value="NC_015387.1"/>
</dbReference>
<dbReference type="EMBL" id="CP002630">
    <property type="protein sequence ID" value="AEB12482.1"/>
    <property type="molecule type" value="Genomic_DNA"/>
</dbReference>
<dbReference type="Proteomes" id="UP000007030">
    <property type="component" value="Chromosome"/>
</dbReference>
<keyword evidence="4 7" id="KW-0812">Transmembrane</keyword>
<organism evidence="9 10">
    <name type="scientific">Marinithermus hydrothermalis (strain DSM 14884 / JCM 11576 / T1)</name>
    <dbReference type="NCBI Taxonomy" id="869210"/>
    <lineage>
        <taxon>Bacteria</taxon>
        <taxon>Thermotogati</taxon>
        <taxon>Deinococcota</taxon>
        <taxon>Deinococci</taxon>
        <taxon>Thermales</taxon>
        <taxon>Thermaceae</taxon>
        <taxon>Marinithermus</taxon>
    </lineage>
</organism>
<keyword evidence="2 7" id="KW-0813">Transport</keyword>
<feature type="transmembrane region" description="Helical" evidence="7">
    <location>
        <begin position="120"/>
        <end position="141"/>
    </location>
</feature>
<keyword evidence="6 7" id="KW-0472">Membrane</keyword>
<dbReference type="GO" id="GO:0055085">
    <property type="term" value="P:transmembrane transport"/>
    <property type="evidence" value="ECO:0007669"/>
    <property type="project" value="InterPro"/>
</dbReference>
<dbReference type="PANTHER" id="PTHR30151:SF0">
    <property type="entry name" value="ABC TRANSPORTER PERMEASE PROTEIN MJ0413-RELATED"/>
    <property type="match status" value="1"/>
</dbReference>
<reference evidence="9 10" key="1">
    <citation type="journal article" date="2012" name="Stand. Genomic Sci.">
        <title>Complete genome sequence of the aerobic, heterotroph Marinithermus hydrothermalis type strain (T1(T)) from a deep-sea hydrothermal vent chimney.</title>
        <authorList>
            <person name="Copeland A."/>
            <person name="Gu W."/>
            <person name="Yasawong M."/>
            <person name="Lapidus A."/>
            <person name="Lucas S."/>
            <person name="Deshpande S."/>
            <person name="Pagani I."/>
            <person name="Tapia R."/>
            <person name="Cheng J.F."/>
            <person name="Goodwin L.A."/>
            <person name="Pitluck S."/>
            <person name="Liolios K."/>
            <person name="Ivanova N."/>
            <person name="Mavromatis K."/>
            <person name="Mikhailova N."/>
            <person name="Pati A."/>
            <person name="Chen A."/>
            <person name="Palaniappan K."/>
            <person name="Land M."/>
            <person name="Pan C."/>
            <person name="Brambilla E.M."/>
            <person name="Rohde M."/>
            <person name="Tindall B.J."/>
            <person name="Sikorski J."/>
            <person name="Goker M."/>
            <person name="Detter J.C."/>
            <person name="Bristow J."/>
            <person name="Eisen J.A."/>
            <person name="Markowitz V."/>
            <person name="Hugenholtz P."/>
            <person name="Kyrpides N.C."/>
            <person name="Klenk H.P."/>
            <person name="Woyke T."/>
        </authorList>
    </citation>
    <scope>NUCLEOTIDE SEQUENCE [LARGE SCALE GENOMIC DNA]</scope>
    <source>
        <strain evidence="10">DSM 14884 / JCM 11576 / T1</strain>
    </source>
</reference>
<dbReference type="HOGENOM" id="CLU_046113_1_4_0"/>
<accession>F2NMU8</accession>
<sequence length="251" mass="26400">MGRLRRSGPFLAAVGSLLLAWKLAALALPAYLLPPPEAVLRALPTAAQDPEFIASVGRSLLRLGAGFALALGSGVTIGLLASILPIFRAYARALLSILQAVPPIAYLPLLILILGFGDRAILWVITLAALFPIAINAIAAVEQMRWVHIAAARNLGARPHHLALRVYLPASLPTLLAGAQAGFGNAWRALIAAEMFGGTNVGLGWSIATAAQVGDMARVLLGITTIGLLSAAIDNGLFTLAKRKLLRWRYA</sequence>
<dbReference type="Pfam" id="PF00528">
    <property type="entry name" value="BPD_transp_1"/>
    <property type="match status" value="1"/>
</dbReference>
<evidence type="ECO:0000256" key="1">
    <source>
        <dbReference type="ARBA" id="ARBA00004651"/>
    </source>
</evidence>
<dbReference type="InterPro" id="IPR000515">
    <property type="entry name" value="MetI-like"/>
</dbReference>
<comment type="similarity">
    <text evidence="7">Belongs to the binding-protein-dependent transport system permease family.</text>
</comment>
<dbReference type="OrthoDB" id="9804353at2"/>
<keyword evidence="3" id="KW-1003">Cell membrane</keyword>
<dbReference type="Gene3D" id="1.10.3720.10">
    <property type="entry name" value="MetI-like"/>
    <property type="match status" value="1"/>
</dbReference>
<dbReference type="AlphaFoldDB" id="F2NMU8"/>
<feature type="transmembrane region" description="Helical" evidence="7">
    <location>
        <begin position="162"/>
        <end position="183"/>
    </location>
</feature>
<evidence type="ECO:0000256" key="3">
    <source>
        <dbReference type="ARBA" id="ARBA00022475"/>
    </source>
</evidence>
<dbReference type="PROSITE" id="PS50928">
    <property type="entry name" value="ABC_TM1"/>
    <property type="match status" value="1"/>
</dbReference>
<name>F2NMU8_MARHT</name>
<evidence type="ECO:0000256" key="5">
    <source>
        <dbReference type="ARBA" id="ARBA00022989"/>
    </source>
</evidence>